<dbReference type="EMBL" id="JARBDR010000813">
    <property type="protein sequence ID" value="KAJ8305849.1"/>
    <property type="molecule type" value="Genomic_DNA"/>
</dbReference>
<accession>A0ABQ9ELQ4</accession>
<evidence type="ECO:0000256" key="1">
    <source>
        <dbReference type="SAM" id="Phobius"/>
    </source>
</evidence>
<keyword evidence="1" id="KW-0812">Transmembrane</keyword>
<dbReference type="InterPro" id="IPR051697">
    <property type="entry name" value="Patched_domain-protein"/>
</dbReference>
<organism evidence="2 3">
    <name type="scientific">Tegillarca granosa</name>
    <name type="common">Malaysian cockle</name>
    <name type="synonym">Anadara granosa</name>
    <dbReference type="NCBI Taxonomy" id="220873"/>
    <lineage>
        <taxon>Eukaryota</taxon>
        <taxon>Metazoa</taxon>
        <taxon>Spiralia</taxon>
        <taxon>Lophotrochozoa</taxon>
        <taxon>Mollusca</taxon>
        <taxon>Bivalvia</taxon>
        <taxon>Autobranchia</taxon>
        <taxon>Pteriomorphia</taxon>
        <taxon>Arcoida</taxon>
        <taxon>Arcoidea</taxon>
        <taxon>Arcidae</taxon>
        <taxon>Tegillarca</taxon>
    </lineage>
</organism>
<gene>
    <name evidence="2" type="ORF">KUTeg_016394</name>
</gene>
<keyword evidence="1" id="KW-0472">Membrane</keyword>
<feature type="transmembrane region" description="Helical" evidence="1">
    <location>
        <begin position="12"/>
        <end position="34"/>
    </location>
</feature>
<sequence length="113" mass="12573">MSALFRVGRVIGLHPVKTLVICVLLTGLCGIGMLKFAETNDNQTIWVPADSDVIRNKNWVEDKFPPSTRFVNIIFEAENILTPTSLKAMFDIYKNTTTLQTANGKNITSLCQV</sequence>
<name>A0ABQ9ELQ4_TEGGR</name>
<comment type="caution">
    <text evidence="2">The sequence shown here is derived from an EMBL/GenBank/DDBJ whole genome shotgun (WGS) entry which is preliminary data.</text>
</comment>
<dbReference type="PANTHER" id="PTHR10796">
    <property type="entry name" value="PATCHED-RELATED"/>
    <property type="match status" value="1"/>
</dbReference>
<dbReference type="Proteomes" id="UP001217089">
    <property type="component" value="Unassembled WGS sequence"/>
</dbReference>
<dbReference type="PANTHER" id="PTHR10796:SF130">
    <property type="entry name" value="PATCHED DOMAIN-CONTAINING PROTEIN 3-LIKE PROTEIN"/>
    <property type="match status" value="1"/>
</dbReference>
<evidence type="ECO:0000313" key="3">
    <source>
        <dbReference type="Proteomes" id="UP001217089"/>
    </source>
</evidence>
<keyword evidence="1" id="KW-1133">Transmembrane helix</keyword>
<protein>
    <submittedName>
        <fullName evidence="2">Uncharacterized protein</fullName>
    </submittedName>
</protein>
<proteinExistence type="predicted"/>
<evidence type="ECO:0000313" key="2">
    <source>
        <dbReference type="EMBL" id="KAJ8305849.1"/>
    </source>
</evidence>
<reference evidence="2 3" key="1">
    <citation type="submission" date="2022-12" db="EMBL/GenBank/DDBJ databases">
        <title>Chromosome-level genome of Tegillarca granosa.</title>
        <authorList>
            <person name="Kim J."/>
        </authorList>
    </citation>
    <scope>NUCLEOTIDE SEQUENCE [LARGE SCALE GENOMIC DNA]</scope>
    <source>
        <strain evidence="2">Teg-2019</strain>
        <tissue evidence="2">Adductor muscle</tissue>
    </source>
</reference>
<keyword evidence="3" id="KW-1185">Reference proteome</keyword>